<dbReference type="Proteomes" id="UP000516437">
    <property type="component" value="Chromosome 1"/>
</dbReference>
<dbReference type="OrthoDB" id="1896044at2759"/>
<evidence type="ECO:0000313" key="2">
    <source>
        <dbReference type="Proteomes" id="UP000516437"/>
    </source>
</evidence>
<protein>
    <submittedName>
        <fullName evidence="1">Uncharacterized protein</fullName>
    </submittedName>
</protein>
<comment type="caution">
    <text evidence="1">The sequence shown here is derived from an EMBL/GenBank/DDBJ whole genome shotgun (WGS) entry which is preliminary data.</text>
</comment>
<gene>
    <name evidence="1" type="ORF">CJ030_MR1G025751</name>
</gene>
<accession>A0A6A1WL46</accession>
<organism evidence="1 2">
    <name type="scientific">Morella rubra</name>
    <name type="common">Chinese bayberry</name>
    <dbReference type="NCBI Taxonomy" id="262757"/>
    <lineage>
        <taxon>Eukaryota</taxon>
        <taxon>Viridiplantae</taxon>
        <taxon>Streptophyta</taxon>
        <taxon>Embryophyta</taxon>
        <taxon>Tracheophyta</taxon>
        <taxon>Spermatophyta</taxon>
        <taxon>Magnoliopsida</taxon>
        <taxon>eudicotyledons</taxon>
        <taxon>Gunneridae</taxon>
        <taxon>Pentapetalae</taxon>
        <taxon>rosids</taxon>
        <taxon>fabids</taxon>
        <taxon>Fagales</taxon>
        <taxon>Myricaceae</taxon>
        <taxon>Morella</taxon>
    </lineage>
</organism>
<dbReference type="InterPro" id="IPR004158">
    <property type="entry name" value="DUF247_pln"/>
</dbReference>
<dbReference type="PANTHER" id="PTHR31170">
    <property type="entry name" value="BNAC04G53230D PROTEIN"/>
    <property type="match status" value="1"/>
</dbReference>
<proteinExistence type="predicted"/>
<keyword evidence="2" id="KW-1185">Reference proteome</keyword>
<evidence type="ECO:0000313" key="1">
    <source>
        <dbReference type="EMBL" id="KAB1225216.1"/>
    </source>
</evidence>
<sequence>MASPVANGFAANQGNDQWAIDIPCNDCCIYRVPTKLCKINAAAYTPQVVSIGPFHRQLSEEYNNMEKQKQRYLGFFCKRTGTKDEDLTTFIKSRERKIRNCYSEEFEWISDEEFVKMVKLDAIFIIELFWRSHKWTRKLSNEGYPNPEVPYHLSVNPCRKNITKEDLILLENQLPYFILEGFYWSSFTRF</sequence>
<name>A0A6A1WL46_9ROSI</name>
<dbReference type="Pfam" id="PF03140">
    <property type="entry name" value="DUF247"/>
    <property type="match status" value="1"/>
</dbReference>
<dbReference type="EMBL" id="RXIC02000019">
    <property type="protein sequence ID" value="KAB1225216.1"/>
    <property type="molecule type" value="Genomic_DNA"/>
</dbReference>
<dbReference type="PANTHER" id="PTHR31170:SF9">
    <property type="entry name" value="PROTEIN, PUTATIVE (DUF247)-RELATED"/>
    <property type="match status" value="1"/>
</dbReference>
<reference evidence="1 2" key="1">
    <citation type="journal article" date="2019" name="Plant Biotechnol. J.">
        <title>The red bayberry genome and genetic basis of sex determination.</title>
        <authorList>
            <person name="Jia H.M."/>
            <person name="Jia H.J."/>
            <person name="Cai Q.L."/>
            <person name="Wang Y."/>
            <person name="Zhao H.B."/>
            <person name="Yang W.F."/>
            <person name="Wang G.Y."/>
            <person name="Li Y.H."/>
            <person name="Zhan D.L."/>
            <person name="Shen Y.T."/>
            <person name="Niu Q.F."/>
            <person name="Chang L."/>
            <person name="Qiu J."/>
            <person name="Zhao L."/>
            <person name="Xie H.B."/>
            <person name="Fu W.Y."/>
            <person name="Jin J."/>
            <person name="Li X.W."/>
            <person name="Jiao Y."/>
            <person name="Zhou C.C."/>
            <person name="Tu T."/>
            <person name="Chai C.Y."/>
            <person name="Gao J.L."/>
            <person name="Fan L.J."/>
            <person name="van de Weg E."/>
            <person name="Wang J.Y."/>
            <person name="Gao Z.S."/>
        </authorList>
    </citation>
    <scope>NUCLEOTIDE SEQUENCE [LARGE SCALE GENOMIC DNA]</scope>
    <source>
        <tissue evidence="1">Leaves</tissue>
    </source>
</reference>
<dbReference type="AlphaFoldDB" id="A0A6A1WL46"/>